<comment type="similarity">
    <text evidence="1">Belongs to the Cdt1 family.</text>
</comment>
<comment type="caution">
    <text evidence="5">The sequence shown here is derived from an EMBL/GenBank/DDBJ whole genome shotgun (WGS) entry which is preliminary data.</text>
</comment>
<reference evidence="5 6" key="1">
    <citation type="submission" date="2023-03" db="EMBL/GenBank/DDBJ databases">
        <title>Genome insight into feeding habits of ladybird beetles.</title>
        <authorList>
            <person name="Li H.-S."/>
            <person name="Huang Y.-H."/>
            <person name="Pang H."/>
        </authorList>
    </citation>
    <scope>NUCLEOTIDE SEQUENCE [LARGE SCALE GENOMIC DNA]</scope>
    <source>
        <strain evidence="5">SYSU_2023b</strain>
        <tissue evidence="5">Whole body</tissue>
    </source>
</reference>
<evidence type="ECO:0000256" key="1">
    <source>
        <dbReference type="ARBA" id="ARBA00008356"/>
    </source>
</evidence>
<protein>
    <recommendedName>
        <fullName evidence="4">CDT1 Geminin-binding domain-containing protein</fullName>
    </recommendedName>
</protein>
<gene>
    <name evidence="5" type="ORF">WA026_016373</name>
</gene>
<evidence type="ECO:0000259" key="4">
    <source>
        <dbReference type="SMART" id="SM01075"/>
    </source>
</evidence>
<sequence length="620" mass="70717">MSQPSVAAYFNTRKRVANEDAKINRARKVLIVDDEEDKGICEDTSKCIESDESSSADLQKLAPNKIVHITNNNDSMAKNVIKPRSVLKKRVVLGTKGQQNLNKFVTKACSEETVASNVNLPIGDIQEKHFTPPASPVKSSNAMDKISEKPKDSSLNTLKLKLSRSSRLAELKASLSKFNDSYNKLKEVEKVTSKISVNPKASPKLQAFKSIELEVNLSPQKVQSPEKQYLSPRKDTTARKNLLNLLSPTKNLVSLCESPSKKIYDLASKPALTLPYKYRYIAEMFRSIDTVCQLLYNRKETITLSKLKPAVEKMTKRNMGLRCLTQIKHIYPEAFEYQQEKIRVFGSGKREEKWELVLKPLVGGSDHMTSDILLSRKRMLFNLLLDKVKDYHDEFLKALDPPMSIPKDKITRWHPEFDIERVPDVEEDELPEAPEERKFTSGQEVLNQARQMFNCNTRMEEALERLKVKKEEEGTLEKTADNSFPNSILKGIPKALLEKVRQKQAAKALMSMTRSADKEEEIKIYSRLPELARLTRNLFVSEKKGVLPLDVVVEKLGNCYRFTLTKTEMENHIKLLAKELTDWVVLHNIRNAVFVKLDKKADLSNIISKLEDLSKEKNNP</sequence>
<dbReference type="InterPro" id="IPR038090">
    <property type="entry name" value="Cdt1_C_WH_dom_sf"/>
</dbReference>
<evidence type="ECO:0000313" key="5">
    <source>
        <dbReference type="EMBL" id="KAK9881490.1"/>
    </source>
</evidence>
<keyword evidence="6" id="KW-1185">Reference proteome</keyword>
<dbReference type="GO" id="GO:0070182">
    <property type="term" value="F:DNA polymerase binding"/>
    <property type="evidence" value="ECO:0007669"/>
    <property type="project" value="TreeGrafter"/>
</dbReference>
<accession>A0AAW1UK69</accession>
<dbReference type="SMART" id="SM01075">
    <property type="entry name" value="CDT1"/>
    <property type="match status" value="1"/>
</dbReference>
<dbReference type="InterPro" id="IPR036390">
    <property type="entry name" value="WH_DNA-bd_sf"/>
</dbReference>
<dbReference type="Gene3D" id="1.10.10.1420">
    <property type="entry name" value="DNA replication factor Cdt1, C-terminal WH domain"/>
    <property type="match status" value="1"/>
</dbReference>
<dbReference type="InterPro" id="IPR045173">
    <property type="entry name" value="Cdt1"/>
</dbReference>
<name>A0AAW1UK69_9CUCU</name>
<dbReference type="Pfam" id="PF16679">
    <property type="entry name" value="CDT1_C"/>
    <property type="match status" value="1"/>
</dbReference>
<proteinExistence type="inferred from homology"/>
<evidence type="ECO:0000313" key="6">
    <source>
        <dbReference type="Proteomes" id="UP001431783"/>
    </source>
</evidence>
<dbReference type="GO" id="GO:0005634">
    <property type="term" value="C:nucleus"/>
    <property type="evidence" value="ECO:0007669"/>
    <property type="project" value="TreeGrafter"/>
</dbReference>
<evidence type="ECO:0000256" key="2">
    <source>
        <dbReference type="ARBA" id="ARBA00023306"/>
    </source>
</evidence>
<keyword evidence="2" id="KW-0131">Cell cycle</keyword>
<evidence type="ECO:0000256" key="3">
    <source>
        <dbReference type="SAM" id="MobiDB-lite"/>
    </source>
</evidence>
<dbReference type="SUPFAM" id="SSF46785">
    <property type="entry name" value="Winged helix' DNA-binding domain"/>
    <property type="match status" value="1"/>
</dbReference>
<organism evidence="5 6">
    <name type="scientific">Henosepilachna vigintioctopunctata</name>
    <dbReference type="NCBI Taxonomy" id="420089"/>
    <lineage>
        <taxon>Eukaryota</taxon>
        <taxon>Metazoa</taxon>
        <taxon>Ecdysozoa</taxon>
        <taxon>Arthropoda</taxon>
        <taxon>Hexapoda</taxon>
        <taxon>Insecta</taxon>
        <taxon>Pterygota</taxon>
        <taxon>Neoptera</taxon>
        <taxon>Endopterygota</taxon>
        <taxon>Coleoptera</taxon>
        <taxon>Polyphaga</taxon>
        <taxon>Cucujiformia</taxon>
        <taxon>Coccinelloidea</taxon>
        <taxon>Coccinellidae</taxon>
        <taxon>Epilachninae</taxon>
        <taxon>Epilachnini</taxon>
        <taxon>Henosepilachna</taxon>
    </lineage>
</organism>
<dbReference type="PANTHER" id="PTHR28637">
    <property type="entry name" value="DNA REPLICATION FACTOR CDT1"/>
    <property type="match status" value="1"/>
</dbReference>
<dbReference type="GO" id="GO:0030174">
    <property type="term" value="P:regulation of DNA-templated DNA replication initiation"/>
    <property type="evidence" value="ECO:0007669"/>
    <property type="project" value="InterPro"/>
</dbReference>
<dbReference type="Pfam" id="PF08839">
    <property type="entry name" value="CDT1"/>
    <property type="match status" value="1"/>
</dbReference>
<dbReference type="CDD" id="cd08767">
    <property type="entry name" value="Cdt1_c"/>
    <property type="match status" value="1"/>
</dbReference>
<dbReference type="InterPro" id="IPR032054">
    <property type="entry name" value="Cdt1_C"/>
</dbReference>
<dbReference type="GO" id="GO:0000076">
    <property type="term" value="P:DNA replication checkpoint signaling"/>
    <property type="evidence" value="ECO:0007669"/>
    <property type="project" value="TreeGrafter"/>
</dbReference>
<dbReference type="Proteomes" id="UP001431783">
    <property type="component" value="Unassembled WGS sequence"/>
</dbReference>
<dbReference type="GO" id="GO:0003677">
    <property type="term" value="F:DNA binding"/>
    <property type="evidence" value="ECO:0007669"/>
    <property type="project" value="InterPro"/>
</dbReference>
<feature type="domain" description="CDT1 Geminin-binding" evidence="4">
    <location>
        <begin position="274"/>
        <end position="432"/>
    </location>
</feature>
<dbReference type="InterPro" id="IPR014939">
    <property type="entry name" value="CDT1_Gemini-bd-like"/>
</dbReference>
<dbReference type="GO" id="GO:0071163">
    <property type="term" value="P:DNA replication preinitiation complex assembly"/>
    <property type="evidence" value="ECO:0007669"/>
    <property type="project" value="InterPro"/>
</dbReference>
<dbReference type="CDD" id="cd08674">
    <property type="entry name" value="Cdt1_m"/>
    <property type="match status" value="1"/>
</dbReference>
<dbReference type="EMBL" id="JARQZJ010000069">
    <property type="protein sequence ID" value="KAK9881490.1"/>
    <property type="molecule type" value="Genomic_DNA"/>
</dbReference>
<dbReference type="AlphaFoldDB" id="A0AAW1UK69"/>
<dbReference type="GO" id="GO:0000278">
    <property type="term" value="P:mitotic cell cycle"/>
    <property type="evidence" value="ECO:0007669"/>
    <property type="project" value="TreeGrafter"/>
</dbReference>
<feature type="region of interest" description="Disordered" evidence="3">
    <location>
        <begin position="132"/>
        <end position="152"/>
    </location>
</feature>
<dbReference type="PANTHER" id="PTHR28637:SF1">
    <property type="entry name" value="DNA REPLICATION FACTOR CDT1"/>
    <property type="match status" value="1"/>
</dbReference>